<organism evidence="11 12">
    <name type="scientific">Pseudidiomarina taiwanensis</name>
    <dbReference type="NCBI Taxonomy" id="337250"/>
    <lineage>
        <taxon>Bacteria</taxon>
        <taxon>Pseudomonadati</taxon>
        <taxon>Pseudomonadota</taxon>
        <taxon>Gammaproteobacteria</taxon>
        <taxon>Alteromonadales</taxon>
        <taxon>Idiomarinaceae</taxon>
        <taxon>Pseudidiomarina</taxon>
    </lineage>
</organism>
<comment type="subcellular location">
    <subcellularLocation>
        <location evidence="2">Cell membrane</location>
        <topology evidence="2">Multi-pass membrane protein</topology>
    </subcellularLocation>
</comment>
<keyword evidence="9 10" id="KW-0472">Membrane</keyword>
<comment type="function">
    <text evidence="1">Required for nicotinamide riboside transport across the inner membrane.</text>
</comment>
<keyword evidence="8 10" id="KW-1133">Transmembrane helix</keyword>
<dbReference type="Proteomes" id="UP000288279">
    <property type="component" value="Unassembled WGS sequence"/>
</dbReference>
<reference evidence="11 12" key="1">
    <citation type="journal article" date="2011" name="Front. Microbiol.">
        <title>Genomic signatures of strain selection and enhancement in Bacillus atrophaeus var. globigii, a historical biowarfare simulant.</title>
        <authorList>
            <person name="Gibbons H.S."/>
            <person name="Broomall S.M."/>
            <person name="McNew L.A."/>
            <person name="Daligault H."/>
            <person name="Chapman C."/>
            <person name="Bruce D."/>
            <person name="Karavis M."/>
            <person name="Krepps M."/>
            <person name="McGregor P.A."/>
            <person name="Hong C."/>
            <person name="Park K.H."/>
            <person name="Akmal A."/>
            <person name="Feldman A."/>
            <person name="Lin J.S."/>
            <person name="Chang W.E."/>
            <person name="Higgs B.W."/>
            <person name="Demirev P."/>
            <person name="Lindquist J."/>
            <person name="Liem A."/>
            <person name="Fochler E."/>
            <person name="Read T.D."/>
            <person name="Tapia R."/>
            <person name="Johnson S."/>
            <person name="Bishop-Lilly K.A."/>
            <person name="Detter C."/>
            <person name="Han C."/>
            <person name="Sozhamannan S."/>
            <person name="Rosenzweig C.N."/>
            <person name="Skowronski E.W."/>
        </authorList>
    </citation>
    <scope>NUCLEOTIDE SEQUENCE [LARGE SCALE GENOMIC DNA]</scope>
    <source>
        <strain evidence="11 12">PIT1</strain>
    </source>
</reference>
<dbReference type="RefSeq" id="WP_126827754.1">
    <property type="nucleotide sequence ID" value="NZ_PIQG01000003.1"/>
</dbReference>
<keyword evidence="6" id="KW-1003">Cell membrane</keyword>
<dbReference type="GO" id="GO:0034257">
    <property type="term" value="F:nicotinamide riboside transmembrane transporter activity"/>
    <property type="evidence" value="ECO:0007669"/>
    <property type="project" value="InterPro"/>
</dbReference>
<gene>
    <name evidence="11" type="ORF">CWI83_07655</name>
</gene>
<accession>A0A432ZFY3</accession>
<proteinExistence type="inferred from homology"/>
<protein>
    <recommendedName>
        <fullName evidence="4">Nicotinamide riboside transporter PnuC</fullName>
    </recommendedName>
</protein>
<sequence length="210" mass="23843">MLDLLLTWYHQTSAWELIAVASAVAYLLLAAHKSIWCWAAAGLSCAIYVGIMWQAQLYMQVLLNLVYLVMAGYGAWCWQRRSESPQSPAAPSAIFQPKRWQVQALLLTGLLAVSLVIGLLLTWYTDASQPYLDAGLTVFSLYATYLLAQQAFSNWFYWLVIDSCYVWLFMQQQLIATAALYGLYVILIFYAMWQWRSESNSAEQACENSG</sequence>
<evidence type="ECO:0000256" key="7">
    <source>
        <dbReference type="ARBA" id="ARBA00022692"/>
    </source>
</evidence>
<evidence type="ECO:0000256" key="3">
    <source>
        <dbReference type="ARBA" id="ARBA00006669"/>
    </source>
</evidence>
<feature type="transmembrane region" description="Helical" evidence="10">
    <location>
        <begin position="176"/>
        <end position="193"/>
    </location>
</feature>
<evidence type="ECO:0000256" key="1">
    <source>
        <dbReference type="ARBA" id="ARBA00002672"/>
    </source>
</evidence>
<name>A0A432ZFY3_9GAMM</name>
<dbReference type="NCBIfam" id="TIGR01528">
    <property type="entry name" value="NMN_trans_PnuC"/>
    <property type="match status" value="1"/>
</dbReference>
<dbReference type="PANTHER" id="PTHR36122">
    <property type="entry name" value="NICOTINAMIDE RIBOSIDE TRANSPORTER PNUC"/>
    <property type="match status" value="1"/>
</dbReference>
<feature type="transmembrane region" description="Helical" evidence="10">
    <location>
        <begin position="104"/>
        <end position="124"/>
    </location>
</feature>
<evidence type="ECO:0000256" key="5">
    <source>
        <dbReference type="ARBA" id="ARBA00022448"/>
    </source>
</evidence>
<dbReference type="EMBL" id="PIQG01000003">
    <property type="protein sequence ID" value="RUO76790.1"/>
    <property type="molecule type" value="Genomic_DNA"/>
</dbReference>
<dbReference type="PANTHER" id="PTHR36122:SF2">
    <property type="entry name" value="NICOTINAMIDE RIBOSIDE TRANSPORTER PNUC"/>
    <property type="match status" value="1"/>
</dbReference>
<keyword evidence="7 10" id="KW-0812">Transmembrane</keyword>
<evidence type="ECO:0000313" key="12">
    <source>
        <dbReference type="Proteomes" id="UP000288279"/>
    </source>
</evidence>
<evidence type="ECO:0000256" key="2">
    <source>
        <dbReference type="ARBA" id="ARBA00004651"/>
    </source>
</evidence>
<dbReference type="InterPro" id="IPR006419">
    <property type="entry name" value="NMN_transpt_PnuC"/>
</dbReference>
<feature type="transmembrane region" description="Helical" evidence="10">
    <location>
        <begin position="36"/>
        <end position="55"/>
    </location>
</feature>
<evidence type="ECO:0000256" key="8">
    <source>
        <dbReference type="ARBA" id="ARBA00022989"/>
    </source>
</evidence>
<evidence type="ECO:0000256" key="6">
    <source>
        <dbReference type="ARBA" id="ARBA00022475"/>
    </source>
</evidence>
<dbReference type="AlphaFoldDB" id="A0A432ZFY3"/>
<dbReference type="Pfam" id="PF04973">
    <property type="entry name" value="NMN_transporter"/>
    <property type="match status" value="1"/>
</dbReference>
<keyword evidence="5" id="KW-0813">Transport</keyword>
<dbReference type="GO" id="GO:0005886">
    <property type="term" value="C:plasma membrane"/>
    <property type="evidence" value="ECO:0007669"/>
    <property type="project" value="UniProtKB-SubCell"/>
</dbReference>
<feature type="transmembrane region" description="Helical" evidence="10">
    <location>
        <begin position="61"/>
        <end position="78"/>
    </location>
</feature>
<evidence type="ECO:0000256" key="10">
    <source>
        <dbReference type="SAM" id="Phobius"/>
    </source>
</evidence>
<evidence type="ECO:0000313" key="11">
    <source>
        <dbReference type="EMBL" id="RUO76790.1"/>
    </source>
</evidence>
<feature type="transmembrane region" description="Helical" evidence="10">
    <location>
        <begin position="12"/>
        <end position="29"/>
    </location>
</feature>
<comment type="caution">
    <text evidence="11">The sequence shown here is derived from an EMBL/GenBank/DDBJ whole genome shotgun (WGS) entry which is preliminary data.</text>
</comment>
<dbReference type="OrthoDB" id="9791248at2"/>
<keyword evidence="12" id="KW-1185">Reference proteome</keyword>
<evidence type="ECO:0000256" key="9">
    <source>
        <dbReference type="ARBA" id="ARBA00023136"/>
    </source>
</evidence>
<evidence type="ECO:0000256" key="4">
    <source>
        <dbReference type="ARBA" id="ARBA00017522"/>
    </source>
</evidence>
<comment type="similarity">
    <text evidence="3">Belongs to the nicotinamide ribonucleoside (NR) uptake permease (TC 4.B.1) family.</text>
</comment>